<dbReference type="GO" id="GO:0005886">
    <property type="term" value="C:plasma membrane"/>
    <property type="evidence" value="ECO:0007669"/>
    <property type="project" value="TreeGrafter"/>
</dbReference>
<sequence>MFIPVYKNTPQGRAMVRTGMGGIKVSFSGILYFTVLHRLEVMDISIKRVRVDRRGKEGLICRDNIRADITVDFFVRINDTIEDVRQVATTIGCERASDLDKIRELFDAKFSEALKTVGKQFDFEELYIEREKFRDEIKKVIGVDLNGYVLDDAAIDYLEQTALTELNPDNILDAEGIKKITDRTSREKILANQIDQDRIKTITKQNVEAREAVLELEKQLAEAEQKQKREVAVITSREEAEAARVHEEQRLRAETARIATEEELAIAEENKLRQIIVAEKSKQRTEAIETERVERDRQLEVVERDKVTSLADIEKDKAIEKEKREIQEVIKERVMVEKTVVVEQEKIKDTEAFAGADRAKKVAITQAEQRAEEQLVEKVKTAQASKEAEQLKADELYYHEVRKAESSKKSIELKAEETVISAEAHETAAGREAAAKKTLAEGVTAESAAEGLGHAKVLEAKASAFQKQGEAEASVAELKFLAEAKGISEKGAANASADEKKFLAEAEGIHKKADAMKVFNEAGKEHEEFKLRLQKDKEIELAEIAINEKIAEYQAHVLGEALKNTKVDIVGGSTDFYDRVVGAVTRGKSIDRLIDNSHALTDVKDTFFNGDPEYFKTKLKAWTEQFNISTEDIKNLSVAALLSRIADKADGNDKKEANDLLSLAEKYGISSKKAGEFFDTLIRN</sequence>
<evidence type="ECO:0000256" key="2">
    <source>
        <dbReference type="SAM" id="Coils"/>
    </source>
</evidence>
<protein>
    <submittedName>
        <fullName evidence="3">Flotillin family protein</fullName>
    </submittedName>
</protein>
<feature type="coiled-coil region" evidence="2">
    <location>
        <begin position="199"/>
        <end position="257"/>
    </location>
</feature>
<dbReference type="RefSeq" id="WP_189513505.1">
    <property type="nucleotide sequence ID" value="NZ_BMXG01000007.1"/>
</dbReference>
<dbReference type="PANTHER" id="PTHR13806">
    <property type="entry name" value="FLOTILLIN-RELATED"/>
    <property type="match status" value="1"/>
</dbReference>
<evidence type="ECO:0000313" key="4">
    <source>
        <dbReference type="Proteomes" id="UP000642829"/>
    </source>
</evidence>
<accession>A0A8J3DGN8</accession>
<comment type="subcellular location">
    <subcellularLocation>
        <location evidence="1">Endomembrane system</location>
    </subcellularLocation>
</comment>
<keyword evidence="4" id="KW-1185">Reference proteome</keyword>
<dbReference type="PANTHER" id="PTHR13806:SF31">
    <property type="entry name" value="FLOTILLIN-LIKE PROTEIN 1-RELATED"/>
    <property type="match status" value="1"/>
</dbReference>
<proteinExistence type="predicted"/>
<reference evidence="3" key="2">
    <citation type="submission" date="2020-09" db="EMBL/GenBank/DDBJ databases">
        <authorList>
            <person name="Sun Q."/>
            <person name="Kim S."/>
        </authorList>
    </citation>
    <scope>NUCLEOTIDE SEQUENCE</scope>
    <source>
        <strain evidence="3">KCTC 12870</strain>
    </source>
</reference>
<evidence type="ECO:0000256" key="1">
    <source>
        <dbReference type="ARBA" id="ARBA00004308"/>
    </source>
</evidence>
<dbReference type="InterPro" id="IPR036013">
    <property type="entry name" value="Band_7/SPFH_dom_sf"/>
</dbReference>
<comment type="caution">
    <text evidence="3">The sequence shown here is derived from an EMBL/GenBank/DDBJ whole genome shotgun (WGS) entry which is preliminary data.</text>
</comment>
<reference evidence="3" key="1">
    <citation type="journal article" date="2014" name="Int. J. Syst. Evol. Microbiol.">
        <title>Complete genome sequence of Corynebacterium casei LMG S-19264T (=DSM 44701T), isolated from a smear-ripened cheese.</title>
        <authorList>
            <consortium name="US DOE Joint Genome Institute (JGI-PGF)"/>
            <person name="Walter F."/>
            <person name="Albersmeier A."/>
            <person name="Kalinowski J."/>
            <person name="Ruckert C."/>
        </authorList>
    </citation>
    <scope>NUCLEOTIDE SEQUENCE</scope>
    <source>
        <strain evidence="3">KCTC 12870</strain>
    </source>
</reference>
<dbReference type="Gene3D" id="3.30.479.30">
    <property type="entry name" value="Band 7 domain"/>
    <property type="match status" value="1"/>
</dbReference>
<dbReference type="EMBL" id="BMXG01000007">
    <property type="protein sequence ID" value="GHB99539.1"/>
    <property type="molecule type" value="Genomic_DNA"/>
</dbReference>
<name>A0A8J3DGN8_9BACT</name>
<keyword evidence="2" id="KW-0175">Coiled coil</keyword>
<gene>
    <name evidence="3" type="ORF">GCM10007047_14760</name>
</gene>
<dbReference type="Proteomes" id="UP000642829">
    <property type="component" value="Unassembled WGS sequence"/>
</dbReference>
<dbReference type="SUPFAM" id="SSF117892">
    <property type="entry name" value="Band 7/SPFH domain"/>
    <property type="match status" value="1"/>
</dbReference>
<dbReference type="InterPro" id="IPR027705">
    <property type="entry name" value="Flotillin_fam"/>
</dbReference>
<dbReference type="GO" id="GO:0012505">
    <property type="term" value="C:endomembrane system"/>
    <property type="evidence" value="ECO:0007669"/>
    <property type="project" value="UniProtKB-SubCell"/>
</dbReference>
<evidence type="ECO:0000313" key="3">
    <source>
        <dbReference type="EMBL" id="GHB99539.1"/>
    </source>
</evidence>
<organism evidence="3 4">
    <name type="scientific">Cerasicoccus arenae</name>
    <dbReference type="NCBI Taxonomy" id="424488"/>
    <lineage>
        <taxon>Bacteria</taxon>
        <taxon>Pseudomonadati</taxon>
        <taxon>Verrucomicrobiota</taxon>
        <taxon>Opitutia</taxon>
        <taxon>Puniceicoccales</taxon>
        <taxon>Cerasicoccaceae</taxon>
        <taxon>Cerasicoccus</taxon>
    </lineage>
</organism>
<dbReference type="AlphaFoldDB" id="A0A8J3DGN8"/>